<accession>A0ABD2ZI93</accession>
<keyword evidence="1" id="KW-0863">Zinc-finger</keyword>
<feature type="region of interest" description="Disordered" evidence="2">
    <location>
        <begin position="1"/>
        <end position="35"/>
    </location>
</feature>
<dbReference type="PROSITE" id="PS50158">
    <property type="entry name" value="ZF_CCHC"/>
    <property type="match status" value="1"/>
</dbReference>
<feature type="compositionally biased region" description="Gly residues" evidence="2">
    <location>
        <begin position="1"/>
        <end position="10"/>
    </location>
</feature>
<evidence type="ECO:0000256" key="2">
    <source>
        <dbReference type="SAM" id="MobiDB-lite"/>
    </source>
</evidence>
<dbReference type="InterPro" id="IPR001878">
    <property type="entry name" value="Znf_CCHC"/>
</dbReference>
<sequence>MSTNQGGAGQNQGTDGQDRRHQRSQGNQRWRNDNCYKCGKKGHHAKFCRSKPAESNAATSSQKVNQPDEDWDVQVSFAVEKCAFCCTTNQKDELALTTVNTNPINYNVDWIIDSGCSNHMTGDKRKLTNLTEYKESRVVVTADNFRLPITHIASGNFVLFGPDEVRVYQNKKITGTPIMQGKRMENRIRACKLPQVEDHDDEVNAEGTSSVRCPR</sequence>
<feature type="domain" description="CCHC-type" evidence="3">
    <location>
        <begin position="35"/>
        <end position="50"/>
    </location>
</feature>
<dbReference type="SUPFAM" id="SSF57756">
    <property type="entry name" value="Retrovirus zinc finger-like domains"/>
    <property type="match status" value="1"/>
</dbReference>
<dbReference type="EMBL" id="JBJUIK010000009">
    <property type="protein sequence ID" value="KAL3518753.1"/>
    <property type="molecule type" value="Genomic_DNA"/>
</dbReference>
<evidence type="ECO:0000313" key="4">
    <source>
        <dbReference type="EMBL" id="KAL3518753.1"/>
    </source>
</evidence>
<reference evidence="4 5" key="1">
    <citation type="submission" date="2024-11" db="EMBL/GenBank/DDBJ databases">
        <title>A near-complete genome assembly of Cinchona calisaya.</title>
        <authorList>
            <person name="Lian D.C."/>
            <person name="Zhao X.W."/>
            <person name="Wei L."/>
        </authorList>
    </citation>
    <scope>NUCLEOTIDE SEQUENCE [LARGE SCALE GENOMIC DNA]</scope>
    <source>
        <tissue evidence="4">Nenye</tissue>
    </source>
</reference>
<dbReference type="Gene3D" id="4.10.60.10">
    <property type="entry name" value="Zinc finger, CCHC-type"/>
    <property type="match status" value="1"/>
</dbReference>
<keyword evidence="1" id="KW-0862">Zinc</keyword>
<organism evidence="4 5">
    <name type="scientific">Cinchona calisaya</name>
    <dbReference type="NCBI Taxonomy" id="153742"/>
    <lineage>
        <taxon>Eukaryota</taxon>
        <taxon>Viridiplantae</taxon>
        <taxon>Streptophyta</taxon>
        <taxon>Embryophyta</taxon>
        <taxon>Tracheophyta</taxon>
        <taxon>Spermatophyta</taxon>
        <taxon>Magnoliopsida</taxon>
        <taxon>eudicotyledons</taxon>
        <taxon>Gunneridae</taxon>
        <taxon>Pentapetalae</taxon>
        <taxon>asterids</taxon>
        <taxon>lamiids</taxon>
        <taxon>Gentianales</taxon>
        <taxon>Rubiaceae</taxon>
        <taxon>Cinchonoideae</taxon>
        <taxon>Cinchoneae</taxon>
        <taxon>Cinchona</taxon>
    </lineage>
</organism>
<name>A0ABD2ZI93_9GENT</name>
<dbReference type="Pfam" id="PF22936">
    <property type="entry name" value="Pol_BBD"/>
    <property type="match status" value="1"/>
</dbReference>
<protein>
    <recommendedName>
        <fullName evidence="3">CCHC-type domain-containing protein</fullName>
    </recommendedName>
</protein>
<evidence type="ECO:0000259" key="3">
    <source>
        <dbReference type="PROSITE" id="PS50158"/>
    </source>
</evidence>
<proteinExistence type="predicted"/>
<dbReference type="InterPro" id="IPR036875">
    <property type="entry name" value="Znf_CCHC_sf"/>
</dbReference>
<evidence type="ECO:0000313" key="5">
    <source>
        <dbReference type="Proteomes" id="UP001630127"/>
    </source>
</evidence>
<keyword evidence="1" id="KW-0479">Metal-binding</keyword>
<gene>
    <name evidence="4" type="ORF">ACH5RR_021342</name>
</gene>
<dbReference type="Proteomes" id="UP001630127">
    <property type="component" value="Unassembled WGS sequence"/>
</dbReference>
<dbReference type="GO" id="GO:0008270">
    <property type="term" value="F:zinc ion binding"/>
    <property type="evidence" value="ECO:0007669"/>
    <property type="project" value="UniProtKB-KW"/>
</dbReference>
<evidence type="ECO:0000256" key="1">
    <source>
        <dbReference type="PROSITE-ProRule" id="PRU00047"/>
    </source>
</evidence>
<comment type="caution">
    <text evidence="4">The sequence shown here is derived from an EMBL/GenBank/DDBJ whole genome shotgun (WGS) entry which is preliminary data.</text>
</comment>
<dbReference type="AlphaFoldDB" id="A0ABD2ZI93"/>
<keyword evidence="5" id="KW-1185">Reference proteome</keyword>
<dbReference type="InterPro" id="IPR054722">
    <property type="entry name" value="PolX-like_BBD"/>
</dbReference>